<reference evidence="3" key="1">
    <citation type="journal article" date="2019" name="Plant J.">
        <title>Chlorella vulgaris genome assembly and annotation reveals the molecular basis for metabolic acclimation to high light conditions.</title>
        <authorList>
            <person name="Cecchin M."/>
            <person name="Marcolungo L."/>
            <person name="Rossato M."/>
            <person name="Girolomoni L."/>
            <person name="Cosentino E."/>
            <person name="Cuine S."/>
            <person name="Li-Beisson Y."/>
            <person name="Delledonne M."/>
            <person name="Ballottari M."/>
        </authorList>
    </citation>
    <scope>NUCLEOTIDE SEQUENCE</scope>
    <source>
        <strain evidence="3">211/11P</strain>
    </source>
</reference>
<protein>
    <recommendedName>
        <fullName evidence="2">UBL3-like ubiquitin domain-containing protein</fullName>
    </recommendedName>
</protein>
<accession>A0A9D4TXE8</accession>
<dbReference type="Proteomes" id="UP001055712">
    <property type="component" value="Unassembled WGS sequence"/>
</dbReference>
<dbReference type="Pfam" id="PF13881">
    <property type="entry name" value="Rad60-SLD_2"/>
    <property type="match status" value="1"/>
</dbReference>
<dbReference type="OrthoDB" id="1043111at2759"/>
<name>A0A9D4TXE8_CHLVU</name>
<gene>
    <name evidence="3" type="ORF">D9Q98_000021</name>
</gene>
<proteinExistence type="predicted"/>
<dbReference type="EMBL" id="SIDB01000001">
    <property type="protein sequence ID" value="KAI3437568.1"/>
    <property type="molecule type" value="Genomic_DNA"/>
</dbReference>
<dbReference type="Gene3D" id="3.10.20.90">
    <property type="entry name" value="Phosphatidylinositol 3-kinase Catalytic Subunit, Chain A, domain 1"/>
    <property type="match status" value="1"/>
</dbReference>
<evidence type="ECO:0000313" key="3">
    <source>
        <dbReference type="EMBL" id="KAI3437568.1"/>
    </source>
</evidence>
<dbReference type="SUPFAM" id="SSF54236">
    <property type="entry name" value="Ubiquitin-like"/>
    <property type="match status" value="1"/>
</dbReference>
<feature type="region of interest" description="Disordered" evidence="1">
    <location>
        <begin position="100"/>
        <end position="120"/>
    </location>
</feature>
<dbReference type="PANTHER" id="PTHR13169:SF0">
    <property type="entry name" value="UBIQUITIN-LIKE PROTEIN 3"/>
    <property type="match status" value="1"/>
</dbReference>
<comment type="caution">
    <text evidence="3">The sequence shown here is derived from an EMBL/GenBank/DDBJ whole genome shotgun (WGS) entry which is preliminary data.</text>
</comment>
<evidence type="ECO:0000313" key="4">
    <source>
        <dbReference type="Proteomes" id="UP001055712"/>
    </source>
</evidence>
<evidence type="ECO:0000259" key="2">
    <source>
        <dbReference type="Pfam" id="PF13881"/>
    </source>
</evidence>
<sequence>MGANEVAVRFRHTCGVDSGPYPFPLAASISSLKEKLLAEWPAEGPLAGERPASVAEIKLICSGKFLENNVVLGSLKHVLGEPGSDVVVTMHVVLRPPLPAKAPAAPKAKEPESKSCCCIS</sequence>
<keyword evidence="4" id="KW-1185">Reference proteome</keyword>
<reference evidence="3" key="2">
    <citation type="submission" date="2020-11" db="EMBL/GenBank/DDBJ databases">
        <authorList>
            <person name="Cecchin M."/>
            <person name="Marcolungo L."/>
            <person name="Rossato M."/>
            <person name="Girolomoni L."/>
            <person name="Cosentino E."/>
            <person name="Cuine S."/>
            <person name="Li-Beisson Y."/>
            <person name="Delledonne M."/>
            <person name="Ballottari M."/>
        </authorList>
    </citation>
    <scope>NUCLEOTIDE SEQUENCE</scope>
    <source>
        <strain evidence="3">211/11P</strain>
        <tissue evidence="3">Whole cell</tissue>
    </source>
</reference>
<dbReference type="PANTHER" id="PTHR13169">
    <property type="entry name" value="UBIQUITIN-LIKE PROTEIN 3 HCG-1 PROTEIN"/>
    <property type="match status" value="1"/>
</dbReference>
<feature type="domain" description="UBL3-like ubiquitin" evidence="2">
    <location>
        <begin position="5"/>
        <end position="118"/>
    </location>
</feature>
<dbReference type="AlphaFoldDB" id="A0A9D4TXE8"/>
<evidence type="ECO:0000256" key="1">
    <source>
        <dbReference type="SAM" id="MobiDB-lite"/>
    </source>
</evidence>
<dbReference type="InterPro" id="IPR039540">
    <property type="entry name" value="UBL3-like_ubiquitin_dom"/>
</dbReference>
<dbReference type="InterPro" id="IPR040015">
    <property type="entry name" value="UBL3-like"/>
</dbReference>
<organism evidence="3 4">
    <name type="scientific">Chlorella vulgaris</name>
    <name type="common">Green alga</name>
    <dbReference type="NCBI Taxonomy" id="3077"/>
    <lineage>
        <taxon>Eukaryota</taxon>
        <taxon>Viridiplantae</taxon>
        <taxon>Chlorophyta</taxon>
        <taxon>core chlorophytes</taxon>
        <taxon>Trebouxiophyceae</taxon>
        <taxon>Chlorellales</taxon>
        <taxon>Chlorellaceae</taxon>
        <taxon>Chlorella clade</taxon>
        <taxon>Chlorella</taxon>
    </lineage>
</organism>
<dbReference type="InterPro" id="IPR029071">
    <property type="entry name" value="Ubiquitin-like_domsf"/>
</dbReference>